<name>A0A067M216_BOTB1</name>
<organism evidence="2 3">
    <name type="scientific">Botryobasidium botryosum (strain FD-172 SS1)</name>
    <dbReference type="NCBI Taxonomy" id="930990"/>
    <lineage>
        <taxon>Eukaryota</taxon>
        <taxon>Fungi</taxon>
        <taxon>Dikarya</taxon>
        <taxon>Basidiomycota</taxon>
        <taxon>Agaricomycotina</taxon>
        <taxon>Agaricomycetes</taxon>
        <taxon>Cantharellales</taxon>
        <taxon>Botryobasidiaceae</taxon>
        <taxon>Botryobasidium</taxon>
    </lineage>
</organism>
<feature type="compositionally biased region" description="Polar residues" evidence="1">
    <location>
        <begin position="46"/>
        <end position="55"/>
    </location>
</feature>
<feature type="compositionally biased region" description="Basic and acidic residues" evidence="1">
    <location>
        <begin position="328"/>
        <end position="340"/>
    </location>
</feature>
<reference evidence="3" key="1">
    <citation type="journal article" date="2014" name="Proc. Natl. Acad. Sci. U.S.A.">
        <title>Extensive sampling of basidiomycete genomes demonstrates inadequacy of the white-rot/brown-rot paradigm for wood decay fungi.</title>
        <authorList>
            <person name="Riley R."/>
            <person name="Salamov A.A."/>
            <person name="Brown D.W."/>
            <person name="Nagy L.G."/>
            <person name="Floudas D."/>
            <person name="Held B.W."/>
            <person name="Levasseur A."/>
            <person name="Lombard V."/>
            <person name="Morin E."/>
            <person name="Otillar R."/>
            <person name="Lindquist E.A."/>
            <person name="Sun H."/>
            <person name="LaButti K.M."/>
            <person name="Schmutz J."/>
            <person name="Jabbour D."/>
            <person name="Luo H."/>
            <person name="Baker S.E."/>
            <person name="Pisabarro A.G."/>
            <person name="Walton J.D."/>
            <person name="Blanchette R.A."/>
            <person name="Henrissat B."/>
            <person name="Martin F."/>
            <person name="Cullen D."/>
            <person name="Hibbett D.S."/>
            <person name="Grigoriev I.V."/>
        </authorList>
    </citation>
    <scope>NUCLEOTIDE SEQUENCE [LARGE SCALE GENOMIC DNA]</scope>
    <source>
        <strain evidence="3">FD-172 SS1</strain>
    </source>
</reference>
<feature type="region of interest" description="Disordered" evidence="1">
    <location>
        <begin position="561"/>
        <end position="622"/>
    </location>
</feature>
<feature type="region of interest" description="Disordered" evidence="1">
    <location>
        <begin position="884"/>
        <end position="920"/>
    </location>
</feature>
<feature type="region of interest" description="Disordered" evidence="1">
    <location>
        <begin position="746"/>
        <end position="767"/>
    </location>
</feature>
<feature type="region of interest" description="Disordered" evidence="1">
    <location>
        <begin position="1015"/>
        <end position="1077"/>
    </location>
</feature>
<dbReference type="EMBL" id="KL198176">
    <property type="protein sequence ID" value="KDQ05887.1"/>
    <property type="molecule type" value="Genomic_DNA"/>
</dbReference>
<feature type="compositionally biased region" description="Polar residues" evidence="1">
    <location>
        <begin position="1023"/>
        <end position="1042"/>
    </location>
</feature>
<evidence type="ECO:0000313" key="3">
    <source>
        <dbReference type="Proteomes" id="UP000027195"/>
    </source>
</evidence>
<proteinExistence type="predicted"/>
<feature type="region of interest" description="Disordered" evidence="1">
    <location>
        <begin position="45"/>
        <end position="71"/>
    </location>
</feature>
<feature type="compositionally biased region" description="Polar residues" evidence="1">
    <location>
        <begin position="758"/>
        <end position="767"/>
    </location>
</feature>
<evidence type="ECO:0000313" key="2">
    <source>
        <dbReference type="EMBL" id="KDQ05887.1"/>
    </source>
</evidence>
<dbReference type="AlphaFoldDB" id="A0A067M216"/>
<feature type="compositionally biased region" description="Basic and acidic residues" evidence="1">
    <location>
        <begin position="595"/>
        <end position="621"/>
    </location>
</feature>
<feature type="region of interest" description="Disordered" evidence="1">
    <location>
        <begin position="297"/>
        <end position="446"/>
    </location>
</feature>
<dbReference type="InParanoid" id="A0A067M216"/>
<keyword evidence="3" id="KW-1185">Reference proteome</keyword>
<dbReference type="Proteomes" id="UP000027195">
    <property type="component" value="Unassembled WGS sequence"/>
</dbReference>
<feature type="region of interest" description="Disordered" evidence="1">
    <location>
        <begin position="676"/>
        <end position="700"/>
    </location>
</feature>
<gene>
    <name evidence="2" type="ORF">BOTBODRAFT_182134</name>
</gene>
<feature type="compositionally biased region" description="Basic and acidic residues" evidence="1">
    <location>
        <begin position="688"/>
        <end position="698"/>
    </location>
</feature>
<feature type="region of interest" description="Disordered" evidence="1">
    <location>
        <begin position="115"/>
        <end position="269"/>
    </location>
</feature>
<accession>A0A067M216</accession>
<dbReference type="HOGENOM" id="CLU_301475_0_0_1"/>
<feature type="region of interest" description="Disordered" evidence="1">
    <location>
        <begin position="479"/>
        <end position="502"/>
    </location>
</feature>
<evidence type="ECO:0000256" key="1">
    <source>
        <dbReference type="SAM" id="MobiDB-lite"/>
    </source>
</evidence>
<feature type="compositionally biased region" description="Polar residues" evidence="1">
    <location>
        <begin position="416"/>
        <end position="437"/>
    </location>
</feature>
<sequence>MARDIPSCLSVEDSNVPRFDIKYIVEKFKEFIALLLLSEMRDRDSQSNSEAASTDSLPQPQPPSRSQSPSIVLPTAPAQREYEGARSAGAGAFKGGREIGYAYSINSNTNSYCTSDITPTLPTPRPPTHSPTALPRSHSESPRQSAELKPVTNESATREGTLRPLRLRPTTIVDARRTTSRVSRVPGHAMDLGEGDLLPHAQDARSTRNSTRDGSAPSLSERKLPSRSCSHDVGINTVGISLPTDRLTRPLSVDQNHGAPPPYASNVYAGAGTQDRIGVFEGEEDATARYEYSIDSNTNSFCASDTTPTLPTPRPRLDSRQLAAASPKHTEREKQPREGPRPLVLQSSHTAIKRAASRSPTVPARTPELYKGDSCPSIHITRPSSDSDREIGPQERAPVLHGDYPCSPSPHANDCQGDNHSTPHMRSTRESNGSIPSPSERKSFHRSYGHDVGLNAFGVCLPNDWLTRATSVDRIHDKRPSGSLFDQENDEDGLVPGNHASNTRLSTRDEAIALPRRSHERSCLLHRPWESSDDQDNLSAYSPRFTHFLLISNSENHAPSRDLVSFQGGRDPTRISHTRLTRQPAYNGPVPSSSERIRSSRPHSRDRDPDTPGTHPPDDWLARVPNINEAREQRSDGNAYALKARLFTPATPSPTEYDSSYTLHREWQAIARETCIFGSRKPSPRPSTNDRPESDSESRINGSCAFKTRFDDFVSFSIDEQGLPPSLHYEWQSVDRQARAIGTDASETCLSSRDEVPRSSNGHGAGTYASNASFTGYNDPSHTDSVSDSQPLRANAFYAHSTAHGELFTQKDGGHAGALDIRASNTRLSAHADSSAPSGFGNESANSLRGIRRCVDRENDVNHDVLSFLRRGRDIIVLTAHHDELSSQTSNGEDDRKNRLPGTHELNESSPTRGDHDDDAGWQIVRTRKRSKCSRLTLGRQNDAWHRSATLTCVLVSGTDASLTRLSAHDDPVASTISDHEATYSLQDAWRSVHRGNGFKNTVLDFYGGRNPVRGVDGHQNAENESSTCKTTNDDGGQSSSLCLAGRSPRRDNGFPRAPHSSQVAYTPHIEPSDQDNDVEKRLVNSHDRDRGAPSSSAGVSGELRYSLHGMGQPIDKENGISNDVLKSTAHGDDVVALGHSAFNTRPSAHDDPVSSTILNGKLSNSLRNAWQAVDGVDHAVSDFSQGGRDPADRTAFIETAHFGGGIVITVRGRATAPL</sequence>
<protein>
    <submittedName>
        <fullName evidence="2">Uncharacterized protein</fullName>
    </submittedName>
</protein>